<dbReference type="Proteomes" id="UP001497516">
    <property type="component" value="Chromosome 2"/>
</dbReference>
<proteinExistence type="predicted"/>
<gene>
    <name evidence="1" type="ORF">LTRI10_LOCUS13720</name>
</gene>
<dbReference type="EMBL" id="OZ034815">
    <property type="protein sequence ID" value="CAL1371668.1"/>
    <property type="molecule type" value="Genomic_DNA"/>
</dbReference>
<name>A0AAV2DES9_9ROSI</name>
<organism evidence="1 2">
    <name type="scientific">Linum trigynum</name>
    <dbReference type="NCBI Taxonomy" id="586398"/>
    <lineage>
        <taxon>Eukaryota</taxon>
        <taxon>Viridiplantae</taxon>
        <taxon>Streptophyta</taxon>
        <taxon>Embryophyta</taxon>
        <taxon>Tracheophyta</taxon>
        <taxon>Spermatophyta</taxon>
        <taxon>Magnoliopsida</taxon>
        <taxon>eudicotyledons</taxon>
        <taxon>Gunneridae</taxon>
        <taxon>Pentapetalae</taxon>
        <taxon>rosids</taxon>
        <taxon>fabids</taxon>
        <taxon>Malpighiales</taxon>
        <taxon>Linaceae</taxon>
        <taxon>Linum</taxon>
    </lineage>
</organism>
<dbReference type="AlphaFoldDB" id="A0AAV2DES9"/>
<protein>
    <submittedName>
        <fullName evidence="1">Uncharacterized protein</fullName>
    </submittedName>
</protein>
<evidence type="ECO:0000313" key="2">
    <source>
        <dbReference type="Proteomes" id="UP001497516"/>
    </source>
</evidence>
<keyword evidence="2" id="KW-1185">Reference proteome</keyword>
<evidence type="ECO:0000313" key="1">
    <source>
        <dbReference type="EMBL" id="CAL1371668.1"/>
    </source>
</evidence>
<accession>A0AAV2DES9</accession>
<reference evidence="1 2" key="1">
    <citation type="submission" date="2024-04" db="EMBL/GenBank/DDBJ databases">
        <authorList>
            <person name="Fracassetti M."/>
        </authorList>
    </citation>
    <scope>NUCLEOTIDE SEQUENCE [LARGE SCALE GENOMIC DNA]</scope>
</reference>
<sequence>MIKKPTRWTGKLIILEKRRRYGWRCQRDGRDSSSASSRLTCKPSTSLTWLRMVMQVASECGVNPGTSSGCNQGEYYMISTNTAHPSSSSQSRFLHLMCLFFRPDEESIVVD</sequence>